<feature type="compositionally biased region" description="Polar residues" evidence="1">
    <location>
        <begin position="33"/>
        <end position="46"/>
    </location>
</feature>
<name>A0AAD6HWH5_9EURO</name>
<feature type="compositionally biased region" description="Polar residues" evidence="1">
    <location>
        <begin position="191"/>
        <end position="200"/>
    </location>
</feature>
<feature type="region of interest" description="Disordered" evidence="1">
    <location>
        <begin position="17"/>
        <end position="67"/>
    </location>
</feature>
<feature type="domain" description="DnaJ homologue subfamily C member 28 conserved" evidence="2">
    <location>
        <begin position="234"/>
        <end position="305"/>
    </location>
</feature>
<keyword evidence="4" id="KW-1185">Reference proteome</keyword>
<reference evidence="3" key="2">
    <citation type="submission" date="2023-01" db="EMBL/GenBank/DDBJ databases">
        <authorList>
            <person name="Petersen C."/>
        </authorList>
    </citation>
    <scope>NUCLEOTIDE SEQUENCE</scope>
    <source>
        <strain evidence="3">IBT 17514</strain>
    </source>
</reference>
<dbReference type="Pfam" id="PF09350">
    <property type="entry name" value="DJC28_CD"/>
    <property type="match status" value="1"/>
</dbReference>
<reference evidence="3" key="1">
    <citation type="journal article" date="2023" name="IMA Fungus">
        <title>Comparative genomic study of the Penicillium genus elucidates a diverse pangenome and 15 lateral gene transfer events.</title>
        <authorList>
            <person name="Petersen C."/>
            <person name="Sorensen T."/>
            <person name="Nielsen M.R."/>
            <person name="Sondergaard T.E."/>
            <person name="Sorensen J.L."/>
            <person name="Fitzpatrick D.A."/>
            <person name="Frisvad J.C."/>
            <person name="Nielsen K.L."/>
        </authorList>
    </citation>
    <scope>NUCLEOTIDE SEQUENCE</scope>
    <source>
        <strain evidence="3">IBT 17514</strain>
    </source>
</reference>
<organism evidence="3 4">
    <name type="scientific">Penicillium malachiteum</name>
    <dbReference type="NCBI Taxonomy" id="1324776"/>
    <lineage>
        <taxon>Eukaryota</taxon>
        <taxon>Fungi</taxon>
        <taxon>Dikarya</taxon>
        <taxon>Ascomycota</taxon>
        <taxon>Pezizomycotina</taxon>
        <taxon>Eurotiomycetes</taxon>
        <taxon>Eurotiomycetidae</taxon>
        <taxon>Eurotiales</taxon>
        <taxon>Aspergillaceae</taxon>
        <taxon>Penicillium</taxon>
    </lineage>
</organism>
<feature type="region of interest" description="Disordered" evidence="1">
    <location>
        <begin position="158"/>
        <end position="206"/>
    </location>
</feature>
<dbReference type="Proteomes" id="UP001215712">
    <property type="component" value="Unassembled WGS sequence"/>
</dbReference>
<sequence>MSGKQIWGSRIRSSLASRATIAPVRPIPEIRSRYNSSSSKETAQNDGNKRDNDGEKEEGAMARRLSQMTEDALLEGGRAARRNIEHAGFSEDLKRQLEERVKAASFKSEHAAAHSILDMPASAGQGTRETATAPAWTGNESSHDSALRMLDDARKPIRSPYKIPNPVNLQPAPKPKHTAGTRLASAKERTSNYALSQSPGLSEEERESIRREMREKLSPGAMAMPISIQGLSSLANERIEDAIARGQFRRIPRGKGVNTETDHNANSAFIDTTEYFMNKIIQKQEIVPPWIEKQQELALEISRFRSRIRVEWRRQAARLIASQGGSLEEQMRRARAYAAAEVRLSEKAKLEAALRNSSAGDESEAVVSEIVSDGRIVPKVEPVSVPAADQPHEELPHLSPLRDPQYMGIERSYHELAVKQMNSLTRSYNLQAPRSAQKPYINLERELNSCFADVAPGLAEEIRRRATERARPRTSTIAPSASLFGSLGPGPSSVRVYEEDKTKSYGMKEMWRDLFSKKTQ</sequence>
<feature type="compositionally biased region" description="Low complexity" evidence="1">
    <location>
        <begin position="473"/>
        <end position="493"/>
    </location>
</feature>
<evidence type="ECO:0000313" key="4">
    <source>
        <dbReference type="Proteomes" id="UP001215712"/>
    </source>
</evidence>
<gene>
    <name evidence="3" type="ORF">N7493_000442</name>
</gene>
<comment type="caution">
    <text evidence="3">The sequence shown here is derived from an EMBL/GenBank/DDBJ whole genome shotgun (WGS) entry which is preliminary data.</text>
</comment>
<protein>
    <recommendedName>
        <fullName evidence="2">DnaJ homologue subfamily C member 28 conserved domain-containing protein</fullName>
    </recommendedName>
</protein>
<feature type="region of interest" description="Disordered" evidence="1">
    <location>
        <begin position="123"/>
        <end position="144"/>
    </location>
</feature>
<accession>A0AAD6HWH5</accession>
<proteinExistence type="predicted"/>
<evidence type="ECO:0000256" key="1">
    <source>
        <dbReference type="SAM" id="MobiDB-lite"/>
    </source>
</evidence>
<feature type="compositionally biased region" description="Basic and acidic residues" evidence="1">
    <location>
        <begin position="47"/>
        <end position="61"/>
    </location>
</feature>
<dbReference type="AlphaFoldDB" id="A0AAD6HWH5"/>
<evidence type="ECO:0000313" key="3">
    <source>
        <dbReference type="EMBL" id="KAJ5740570.1"/>
    </source>
</evidence>
<dbReference type="PANTHER" id="PTHR39394">
    <property type="entry name" value="YALI0E31793P"/>
    <property type="match status" value="1"/>
</dbReference>
<evidence type="ECO:0000259" key="2">
    <source>
        <dbReference type="Pfam" id="PF09350"/>
    </source>
</evidence>
<dbReference type="EMBL" id="JAQJAN010000001">
    <property type="protein sequence ID" value="KAJ5740570.1"/>
    <property type="molecule type" value="Genomic_DNA"/>
</dbReference>
<dbReference type="PANTHER" id="PTHR39394:SF1">
    <property type="entry name" value="DNAJ HOMOLOGUE SUBFAMILY C MEMBER 28 CONSERVED DOMAIN-CONTAINING PROTEIN"/>
    <property type="match status" value="1"/>
</dbReference>
<dbReference type="InterPro" id="IPR018961">
    <property type="entry name" value="DnaJ_homolog_subfam-C_membr-28"/>
</dbReference>
<feature type="region of interest" description="Disordered" evidence="1">
    <location>
        <begin position="466"/>
        <end position="495"/>
    </location>
</feature>